<dbReference type="STRING" id="1308866.J416_09881"/>
<evidence type="ECO:0000313" key="2">
    <source>
        <dbReference type="EMBL" id="ENH96604.1"/>
    </source>
</evidence>
<protein>
    <submittedName>
        <fullName evidence="2">Family 2 glycosyl transferase</fullName>
    </submittedName>
</protein>
<keyword evidence="2" id="KW-0808">Transferase</keyword>
<reference evidence="2 3" key="1">
    <citation type="submission" date="2013-03" db="EMBL/GenBank/DDBJ databases">
        <title>Draft genome sequence of Gracibacillus halophilus YIM-C55.5, a moderately halophilic and thermophilic organism from the Xiaochaidamu salt lake.</title>
        <authorList>
            <person name="Sugumar T."/>
            <person name="Polireddy D.R."/>
            <person name="Antony A."/>
            <person name="Madhava Y.R."/>
            <person name="Sivakumar N."/>
        </authorList>
    </citation>
    <scope>NUCLEOTIDE SEQUENCE [LARGE SCALE GENOMIC DNA]</scope>
    <source>
        <strain evidence="2 3">YIM-C55.5</strain>
    </source>
</reference>
<proteinExistence type="predicted"/>
<organism evidence="2 3">
    <name type="scientific">Gracilibacillus halophilus YIM-C55.5</name>
    <dbReference type="NCBI Taxonomy" id="1308866"/>
    <lineage>
        <taxon>Bacteria</taxon>
        <taxon>Bacillati</taxon>
        <taxon>Bacillota</taxon>
        <taxon>Bacilli</taxon>
        <taxon>Bacillales</taxon>
        <taxon>Bacillaceae</taxon>
        <taxon>Gracilibacillus</taxon>
    </lineage>
</organism>
<name>N4WBI9_9BACI</name>
<dbReference type="EMBL" id="APML01000036">
    <property type="protein sequence ID" value="ENH96604.1"/>
    <property type="molecule type" value="Genomic_DNA"/>
</dbReference>
<dbReference type="CDD" id="cd00761">
    <property type="entry name" value="Glyco_tranf_GTA_type"/>
    <property type="match status" value="2"/>
</dbReference>
<accession>N4WBI9</accession>
<gene>
    <name evidence="2" type="ORF">J416_09881</name>
</gene>
<dbReference type="Proteomes" id="UP000012283">
    <property type="component" value="Unassembled WGS sequence"/>
</dbReference>
<feature type="domain" description="Glycosyltransferase 2-like" evidence="1">
    <location>
        <begin position="5"/>
        <end position="161"/>
    </location>
</feature>
<dbReference type="RefSeq" id="WP_003469382.1">
    <property type="nucleotide sequence ID" value="NZ_APML01000036.1"/>
</dbReference>
<dbReference type="Pfam" id="PF00535">
    <property type="entry name" value="Glycos_transf_2"/>
    <property type="match status" value="2"/>
</dbReference>
<dbReference type="OrthoDB" id="9785185at2"/>
<dbReference type="PANTHER" id="PTHR43685">
    <property type="entry name" value="GLYCOSYLTRANSFERASE"/>
    <property type="match status" value="1"/>
</dbReference>
<dbReference type="PATRIC" id="fig|1308866.3.peg.2005"/>
<dbReference type="InterPro" id="IPR001173">
    <property type="entry name" value="Glyco_trans_2-like"/>
</dbReference>
<evidence type="ECO:0000313" key="3">
    <source>
        <dbReference type="Proteomes" id="UP000012283"/>
    </source>
</evidence>
<dbReference type="InterPro" id="IPR050834">
    <property type="entry name" value="Glycosyltransf_2"/>
</dbReference>
<dbReference type="InterPro" id="IPR029044">
    <property type="entry name" value="Nucleotide-diphossugar_trans"/>
</dbReference>
<dbReference type="eggNOG" id="COG0463">
    <property type="taxonomic scope" value="Bacteria"/>
</dbReference>
<feature type="domain" description="Glycosyltransferase 2-like" evidence="1">
    <location>
        <begin position="273"/>
        <end position="385"/>
    </location>
</feature>
<dbReference type="PANTHER" id="PTHR43685:SF2">
    <property type="entry name" value="GLYCOSYLTRANSFERASE 2-LIKE DOMAIN-CONTAINING PROTEIN"/>
    <property type="match status" value="1"/>
</dbReference>
<evidence type="ECO:0000259" key="1">
    <source>
        <dbReference type="Pfam" id="PF00535"/>
    </source>
</evidence>
<dbReference type="SUPFAM" id="SSF53448">
    <property type="entry name" value="Nucleotide-diphospho-sugar transferases"/>
    <property type="match status" value="2"/>
</dbReference>
<keyword evidence="3" id="KW-1185">Reference proteome</keyword>
<sequence>MAEVTVVLTLYNKEKFVNSAIESVFRQTYKNWHLLIIDDASTDRSAEIVRSYLPHKKITFLQLRRNLRQARVLNYALTKVKTPYLIQLDADDWFEESTLQTMVHQAKQRPDAGLIYANHYAYYYDEQDQFVKREEVRLEPYQDEYDLMKKINMAMVPRFFWTAKLKHVGGWLAQNEGDMIVDDVQIAFRLARQYPLIWMDQFLYHRRKYAANMQKFEQTKPMRVKYRYDLYNQLLREWGEEYVANWQDINGNKYLVSIEKNPSYKFKPDLRYTIVIPNYNHAPTVIQAIRSALDQRLQPEKVLIIDDQSTDQSESVIRDQVKSNKIQFYQMKKNSGISTVLNTALKQIQTPYFIQLDSDDWLDPNAARKLVQGLAAQPNAGISYANHYLWRENDSGELVKKQEVIQPTFANKYDWLLKLGYMVNPRCYRTSAVRAVGGWIIDDPWKGRYYEDARMVLRLVARFGWVHVPEFLHNVRHDVNRSSAKIKYYNHLRKTFYEKLLQEWGNEYKPIWETAPTGRIVLKELNRL</sequence>
<dbReference type="eggNOG" id="COG1215">
    <property type="taxonomic scope" value="Bacteria"/>
</dbReference>
<dbReference type="GO" id="GO:0016740">
    <property type="term" value="F:transferase activity"/>
    <property type="evidence" value="ECO:0007669"/>
    <property type="project" value="UniProtKB-KW"/>
</dbReference>
<dbReference type="AlphaFoldDB" id="N4WBI9"/>
<dbReference type="Gene3D" id="3.90.550.10">
    <property type="entry name" value="Spore Coat Polysaccharide Biosynthesis Protein SpsA, Chain A"/>
    <property type="match status" value="2"/>
</dbReference>
<comment type="caution">
    <text evidence="2">The sequence shown here is derived from an EMBL/GenBank/DDBJ whole genome shotgun (WGS) entry which is preliminary data.</text>
</comment>